<evidence type="ECO:0000313" key="1">
    <source>
        <dbReference type="EMBL" id="KAH8014689.1"/>
    </source>
</evidence>
<evidence type="ECO:0000313" key="2">
    <source>
        <dbReference type="Proteomes" id="UP000827872"/>
    </source>
</evidence>
<gene>
    <name evidence="1" type="ORF">K3G42_030960</name>
</gene>
<name>A0ACB8G649_9SAUR</name>
<organism evidence="1 2">
    <name type="scientific">Sphaerodactylus townsendi</name>
    <dbReference type="NCBI Taxonomy" id="933632"/>
    <lineage>
        <taxon>Eukaryota</taxon>
        <taxon>Metazoa</taxon>
        <taxon>Chordata</taxon>
        <taxon>Craniata</taxon>
        <taxon>Vertebrata</taxon>
        <taxon>Euteleostomi</taxon>
        <taxon>Lepidosauria</taxon>
        <taxon>Squamata</taxon>
        <taxon>Bifurcata</taxon>
        <taxon>Gekkota</taxon>
        <taxon>Sphaerodactylidae</taxon>
        <taxon>Sphaerodactylus</taxon>
    </lineage>
</organism>
<proteinExistence type="predicted"/>
<reference evidence="1" key="1">
    <citation type="submission" date="2021-08" db="EMBL/GenBank/DDBJ databases">
        <title>The first chromosome-level gecko genome reveals the dynamic sex chromosomes of Neotropical dwarf geckos (Sphaerodactylidae: Sphaerodactylus).</title>
        <authorList>
            <person name="Pinto B.J."/>
            <person name="Keating S.E."/>
            <person name="Gamble T."/>
        </authorList>
    </citation>
    <scope>NUCLEOTIDE SEQUENCE</scope>
    <source>
        <strain evidence="1">TG3544</strain>
    </source>
</reference>
<dbReference type="EMBL" id="CM037615">
    <property type="protein sequence ID" value="KAH8014689.1"/>
    <property type="molecule type" value="Genomic_DNA"/>
</dbReference>
<protein>
    <submittedName>
        <fullName evidence="1">Uncharacterized protein</fullName>
    </submittedName>
</protein>
<keyword evidence="2" id="KW-1185">Reference proteome</keyword>
<sequence length="220" mass="24792">MLPLITIWISMQGLVDTRNQMMYDQRRQLRLEEIRQKKEKDKDERVLQTFKNAVEVNTPHSSVVISPSQKSLAQPESESRPSTHFSTTPLSMWYYSATTGASTNSQHSAEQAPSTSQPLFQSEPHFASTGLLISGLEEKYDSKLNLHCSEGPVGSNYNMTVSEPDADSITQPSGIATSHRTMPVKNRNFTHRSHYDLEAVHNAIVSIQQKYQKKAAKKNK</sequence>
<accession>A0ACB8G649</accession>
<dbReference type="Proteomes" id="UP000827872">
    <property type="component" value="Linkage Group LG02"/>
</dbReference>
<comment type="caution">
    <text evidence="1">The sequence shown here is derived from an EMBL/GenBank/DDBJ whole genome shotgun (WGS) entry which is preliminary data.</text>
</comment>